<organism evidence="2 3">
    <name type="scientific">Bursaphelenchus xylophilus</name>
    <name type="common">Pinewood nematode worm</name>
    <name type="synonym">Aphelenchoides xylophilus</name>
    <dbReference type="NCBI Taxonomy" id="6326"/>
    <lineage>
        <taxon>Eukaryota</taxon>
        <taxon>Metazoa</taxon>
        <taxon>Ecdysozoa</taxon>
        <taxon>Nematoda</taxon>
        <taxon>Chromadorea</taxon>
        <taxon>Rhabditida</taxon>
        <taxon>Tylenchina</taxon>
        <taxon>Tylenchomorpha</taxon>
        <taxon>Aphelenchoidea</taxon>
        <taxon>Aphelenchoididae</taxon>
        <taxon>Bursaphelenchus</taxon>
    </lineage>
</organism>
<dbReference type="Proteomes" id="UP000659654">
    <property type="component" value="Unassembled WGS sequence"/>
</dbReference>
<accession>A0A7I8WNQ7</accession>
<evidence type="ECO:0000313" key="3">
    <source>
        <dbReference type="Proteomes" id="UP000659654"/>
    </source>
</evidence>
<dbReference type="EMBL" id="CAJFCV020000002">
    <property type="protein sequence ID" value="CAG9093833.1"/>
    <property type="molecule type" value="Genomic_DNA"/>
</dbReference>
<sequence>MLQYAVIRRGPRAALTPTSIRNRTPAFHASPTKARTRGPPNSRERPPSPVWRSTGSTAPTAPRDHLYYAA</sequence>
<evidence type="ECO:0000313" key="2">
    <source>
        <dbReference type="EMBL" id="CAD5213982.1"/>
    </source>
</evidence>
<name>A0A7I8WNQ7_BURXY</name>
<dbReference type="Proteomes" id="UP000582659">
    <property type="component" value="Unassembled WGS sequence"/>
</dbReference>
<reference evidence="2" key="1">
    <citation type="submission" date="2020-09" db="EMBL/GenBank/DDBJ databases">
        <authorList>
            <person name="Kikuchi T."/>
        </authorList>
    </citation>
    <scope>NUCLEOTIDE SEQUENCE</scope>
    <source>
        <strain evidence="2">Ka4C1</strain>
    </source>
</reference>
<dbReference type="AlphaFoldDB" id="A0A7I8WNQ7"/>
<protein>
    <submittedName>
        <fullName evidence="2">(pine wood nematode) hypothetical protein</fullName>
    </submittedName>
</protein>
<proteinExistence type="predicted"/>
<evidence type="ECO:0000256" key="1">
    <source>
        <dbReference type="SAM" id="MobiDB-lite"/>
    </source>
</evidence>
<feature type="region of interest" description="Disordered" evidence="1">
    <location>
        <begin position="1"/>
        <end position="70"/>
    </location>
</feature>
<comment type="caution">
    <text evidence="2">The sequence shown here is derived from an EMBL/GenBank/DDBJ whole genome shotgun (WGS) entry which is preliminary data.</text>
</comment>
<gene>
    <name evidence="2" type="ORF">BXYJ_LOCUS3302</name>
</gene>
<keyword evidence="3" id="KW-1185">Reference proteome</keyword>
<dbReference type="EMBL" id="CAJFDI010000002">
    <property type="protein sequence ID" value="CAD5213982.1"/>
    <property type="molecule type" value="Genomic_DNA"/>
</dbReference>